<dbReference type="InterPro" id="IPR021109">
    <property type="entry name" value="Peptidase_aspartic_dom_sf"/>
</dbReference>
<feature type="region of interest" description="Disordered" evidence="1">
    <location>
        <begin position="43"/>
        <end position="73"/>
    </location>
</feature>
<sequence>MVLDTGSELSLLLYARNNVMSFGPRSSATFVAVPCASAHCRSRDLPSPRPATGRRAGAAYRSPTRTGPPLTARSRPTFPSLCAAFRCIASAFDSSPDGVPSAGLLGMNRGALSFVSRGSTPHFSCYISGRDDAGVLLLGLQQRPAHLPPLNYKPLYQPALPLPYFDGVAYSVQLMSIRVGEEGDRGD</sequence>
<dbReference type="PANTHER" id="PTHR47965:SF10">
    <property type="entry name" value="OS01G0844500 PROTEIN"/>
    <property type="match status" value="1"/>
</dbReference>
<dbReference type="InterPro" id="IPR001461">
    <property type="entry name" value="Aspartic_peptidase_A1"/>
</dbReference>
<dbReference type="PANTHER" id="PTHR47965">
    <property type="entry name" value="ASPARTYL PROTEASE-RELATED"/>
    <property type="match status" value="1"/>
</dbReference>
<evidence type="ECO:0000256" key="1">
    <source>
        <dbReference type="SAM" id="MobiDB-lite"/>
    </source>
</evidence>
<accession>M8AVU9</accession>
<dbReference type="AlphaFoldDB" id="M8AVU9"/>
<evidence type="ECO:0008006" key="3">
    <source>
        <dbReference type="Google" id="ProtNLM"/>
    </source>
</evidence>
<feature type="compositionally biased region" description="Low complexity" evidence="1">
    <location>
        <begin position="50"/>
        <end position="61"/>
    </location>
</feature>
<dbReference type="GO" id="GO:0004190">
    <property type="term" value="F:aspartic-type endopeptidase activity"/>
    <property type="evidence" value="ECO:0007669"/>
    <property type="project" value="InterPro"/>
</dbReference>
<dbReference type="SUPFAM" id="SSF50630">
    <property type="entry name" value="Acid proteases"/>
    <property type="match status" value="1"/>
</dbReference>
<dbReference type="EnsemblPlants" id="EMT05770">
    <property type="protein sequence ID" value="EMT05770"/>
    <property type="gene ID" value="F775_22931"/>
</dbReference>
<dbReference type="Gene3D" id="2.40.70.10">
    <property type="entry name" value="Acid Proteases"/>
    <property type="match status" value="1"/>
</dbReference>
<evidence type="ECO:0000313" key="2">
    <source>
        <dbReference type="EnsemblPlants" id="EMT05770"/>
    </source>
</evidence>
<name>M8AVU9_AEGTA</name>
<protein>
    <recommendedName>
        <fullName evidence="3">Peptidase A1 domain-containing protein</fullName>
    </recommendedName>
</protein>
<dbReference type="GO" id="GO:0006508">
    <property type="term" value="P:proteolysis"/>
    <property type="evidence" value="ECO:0007669"/>
    <property type="project" value="InterPro"/>
</dbReference>
<organism evidence="2">
    <name type="scientific">Aegilops tauschii</name>
    <name type="common">Tausch's goatgrass</name>
    <name type="synonym">Aegilops squarrosa</name>
    <dbReference type="NCBI Taxonomy" id="37682"/>
    <lineage>
        <taxon>Eukaryota</taxon>
        <taxon>Viridiplantae</taxon>
        <taxon>Streptophyta</taxon>
        <taxon>Embryophyta</taxon>
        <taxon>Tracheophyta</taxon>
        <taxon>Spermatophyta</taxon>
        <taxon>Magnoliopsida</taxon>
        <taxon>Liliopsida</taxon>
        <taxon>Poales</taxon>
        <taxon>Poaceae</taxon>
        <taxon>BOP clade</taxon>
        <taxon>Pooideae</taxon>
        <taxon>Triticodae</taxon>
        <taxon>Triticeae</taxon>
        <taxon>Triticinae</taxon>
        <taxon>Aegilops</taxon>
    </lineage>
</organism>
<proteinExistence type="predicted"/>
<reference evidence="2" key="1">
    <citation type="submission" date="2015-06" db="UniProtKB">
        <authorList>
            <consortium name="EnsemblPlants"/>
        </authorList>
    </citation>
    <scope>IDENTIFICATION</scope>
</reference>